<dbReference type="PANTHER" id="PTHR33067:SF15">
    <property type="entry name" value="RNA-DIRECTED DNA POLYMERASE"/>
    <property type="match status" value="1"/>
</dbReference>
<dbReference type="Proteomes" id="UP000818029">
    <property type="component" value="Chromosome A02"/>
</dbReference>
<evidence type="ECO:0000256" key="1">
    <source>
        <dbReference type="SAM" id="MobiDB-lite"/>
    </source>
</evidence>
<gene>
    <name evidence="3" type="primary">LOC107952345</name>
</gene>
<dbReference type="Gene3D" id="2.40.70.10">
    <property type="entry name" value="Acid Proteases"/>
    <property type="match status" value="1"/>
</dbReference>
<name>A0A1U8NYN5_GOSHI</name>
<keyword evidence="2" id="KW-1185">Reference proteome</keyword>
<dbReference type="PANTHER" id="PTHR33067">
    <property type="entry name" value="RNA-DIRECTED DNA POLYMERASE-RELATED"/>
    <property type="match status" value="1"/>
</dbReference>
<dbReference type="KEGG" id="ghi:107952345"/>
<organism evidence="2 3">
    <name type="scientific">Gossypium hirsutum</name>
    <name type="common">Upland cotton</name>
    <name type="synonym">Gossypium mexicanum</name>
    <dbReference type="NCBI Taxonomy" id="3635"/>
    <lineage>
        <taxon>Eukaryota</taxon>
        <taxon>Viridiplantae</taxon>
        <taxon>Streptophyta</taxon>
        <taxon>Embryophyta</taxon>
        <taxon>Tracheophyta</taxon>
        <taxon>Spermatophyta</taxon>
        <taxon>Magnoliopsida</taxon>
        <taxon>eudicotyledons</taxon>
        <taxon>Gunneridae</taxon>
        <taxon>Pentapetalae</taxon>
        <taxon>rosids</taxon>
        <taxon>malvids</taxon>
        <taxon>Malvales</taxon>
        <taxon>Malvaceae</taxon>
        <taxon>Malvoideae</taxon>
        <taxon>Gossypium</taxon>
    </lineage>
</organism>
<reference evidence="2" key="1">
    <citation type="journal article" date="2020" name="Nat. Genet.">
        <title>Genomic diversifications of five Gossypium allopolyploid species and their impact on cotton improvement.</title>
        <authorList>
            <person name="Chen Z.J."/>
            <person name="Sreedasyam A."/>
            <person name="Ando A."/>
            <person name="Song Q."/>
            <person name="De Santiago L.M."/>
            <person name="Hulse-Kemp A.M."/>
            <person name="Ding M."/>
            <person name="Ye W."/>
            <person name="Kirkbride R.C."/>
            <person name="Jenkins J."/>
            <person name="Plott C."/>
            <person name="Lovell J."/>
            <person name="Lin Y.M."/>
            <person name="Vaughn R."/>
            <person name="Liu B."/>
            <person name="Simpson S."/>
            <person name="Scheffler B.E."/>
            <person name="Wen L."/>
            <person name="Saski C.A."/>
            <person name="Grover C.E."/>
            <person name="Hu G."/>
            <person name="Conover J.L."/>
            <person name="Carlson J.W."/>
            <person name="Shu S."/>
            <person name="Boston L.B."/>
            <person name="Williams M."/>
            <person name="Peterson D.G."/>
            <person name="McGee K."/>
            <person name="Jones D.C."/>
            <person name="Wendel J.F."/>
            <person name="Stelly D.M."/>
            <person name="Grimwood J."/>
            <person name="Schmutz J."/>
        </authorList>
    </citation>
    <scope>NUCLEOTIDE SEQUENCE [LARGE SCALE GENOMIC DNA]</scope>
    <source>
        <strain evidence="2">cv. TM-1</strain>
    </source>
</reference>
<protein>
    <submittedName>
        <fullName evidence="3">Uncharacterized protein</fullName>
    </submittedName>
</protein>
<dbReference type="InterPro" id="IPR021109">
    <property type="entry name" value="Peptidase_aspartic_dom_sf"/>
</dbReference>
<dbReference type="RefSeq" id="XP_016743094.1">
    <property type="nucleotide sequence ID" value="XM_016887605.1"/>
</dbReference>
<proteinExistence type="predicted"/>
<dbReference type="AlphaFoldDB" id="A0A1U8NYN5"/>
<dbReference type="OrthoDB" id="778454at2759"/>
<accession>A0A1U8NYN5</accession>
<dbReference type="GeneID" id="107952345"/>
<evidence type="ECO:0000313" key="2">
    <source>
        <dbReference type="Proteomes" id="UP000818029"/>
    </source>
</evidence>
<dbReference type="PaxDb" id="3635-A0A1U8NYN5"/>
<feature type="compositionally biased region" description="Basic and acidic residues" evidence="1">
    <location>
        <begin position="56"/>
        <end position="76"/>
    </location>
</feature>
<feature type="region of interest" description="Disordered" evidence="1">
    <location>
        <begin position="55"/>
        <end position="87"/>
    </location>
</feature>
<sequence length="321" mass="36682">MHLQELDKQVSKLALMVSRLESQGKLPSQTEPNPRHNASAMTLRSGKVLVPVLDTSRGHDTSRAHDTSQDREKLDTEAPVESVPQKSFAVPPPFPERLVQYRKERDEKEILDTFRKVEINIPLLDAIKLIPRYVKFLKELCMSKRKLLGNEKVSVEENVSVVLQQKIPPKCKDQDKSVVHPEGVLEDVLVKVNELIFPADFYIINMEDENSANLFDTLLGRPILSTAQTKIDVRSGILTMEFDGEVVKFNVYEAMNRPNLISNVPNIDIIDLLTELCLEYYDEDELRTVLCKSLDFDAIKELEEWINFEDSVHETVAHMEA</sequence>
<evidence type="ECO:0000313" key="3">
    <source>
        <dbReference type="RefSeq" id="XP_016743094.1"/>
    </source>
</evidence>
<reference evidence="3" key="2">
    <citation type="submission" date="2025-08" db="UniProtKB">
        <authorList>
            <consortium name="RefSeq"/>
        </authorList>
    </citation>
    <scope>IDENTIFICATION</scope>
</reference>